<evidence type="ECO:0000256" key="1">
    <source>
        <dbReference type="SAM" id="MobiDB-lite"/>
    </source>
</evidence>
<dbReference type="SUPFAM" id="SSF52540">
    <property type="entry name" value="P-loop containing nucleoside triphosphate hydrolases"/>
    <property type="match status" value="1"/>
</dbReference>
<dbReference type="InterPro" id="IPR050764">
    <property type="entry name" value="CbbQ/NirQ/NorQ/GpvN"/>
</dbReference>
<dbReference type="Proteomes" id="UP000002027">
    <property type="component" value="Chromosome 2"/>
</dbReference>
<organism evidence="4 5">
    <name type="scientific">Sphaerobacter thermophilus (strain ATCC 49802 / DSM 20745 / KCCM 41009 / NCIMB 13125 / S 6022)</name>
    <dbReference type="NCBI Taxonomy" id="479434"/>
    <lineage>
        <taxon>Bacteria</taxon>
        <taxon>Pseudomonadati</taxon>
        <taxon>Thermomicrobiota</taxon>
        <taxon>Thermomicrobia</taxon>
        <taxon>Sphaerobacterales</taxon>
        <taxon>Sphaerobacterineae</taxon>
        <taxon>Sphaerobacteraceae</taxon>
        <taxon>Sphaerobacter</taxon>
    </lineage>
</organism>
<dbReference type="Gene3D" id="3.40.50.300">
    <property type="entry name" value="P-loop containing nucleotide triphosphate hydrolases"/>
    <property type="match status" value="1"/>
</dbReference>
<dbReference type="CDD" id="cd00009">
    <property type="entry name" value="AAA"/>
    <property type="match status" value="1"/>
</dbReference>
<dbReference type="GO" id="GO:0005524">
    <property type="term" value="F:ATP binding"/>
    <property type="evidence" value="ECO:0007669"/>
    <property type="project" value="InterPro"/>
</dbReference>
<evidence type="ECO:0000259" key="2">
    <source>
        <dbReference type="SMART" id="SM00327"/>
    </source>
</evidence>
<evidence type="ECO:0000313" key="4">
    <source>
        <dbReference type="EMBL" id="ACZ40270.1"/>
    </source>
</evidence>
<dbReference type="GO" id="GO:0016887">
    <property type="term" value="F:ATP hydrolysis activity"/>
    <property type="evidence" value="ECO:0007669"/>
    <property type="project" value="InterPro"/>
</dbReference>
<dbReference type="Pfam" id="PF13519">
    <property type="entry name" value="VWA_2"/>
    <property type="match status" value="1"/>
</dbReference>
<evidence type="ECO:0000259" key="3">
    <source>
        <dbReference type="SMART" id="SM00382"/>
    </source>
</evidence>
<dbReference type="SUPFAM" id="SSF53300">
    <property type="entry name" value="vWA-like"/>
    <property type="match status" value="1"/>
</dbReference>
<feature type="region of interest" description="Disordered" evidence="1">
    <location>
        <begin position="319"/>
        <end position="358"/>
    </location>
</feature>
<reference evidence="4 5" key="2">
    <citation type="journal article" date="2010" name="Stand. Genomic Sci.">
        <title>Complete genome sequence of Desulfohalobium retbaense type strain (HR(100)).</title>
        <authorList>
            <person name="Spring S."/>
            <person name="Nolan M."/>
            <person name="Lapidus A."/>
            <person name="Glavina Del Rio T."/>
            <person name="Copeland A."/>
            <person name="Tice H."/>
            <person name="Cheng J.F."/>
            <person name="Lucas S."/>
            <person name="Land M."/>
            <person name="Chen F."/>
            <person name="Bruce D."/>
            <person name="Goodwin L."/>
            <person name="Pitluck S."/>
            <person name="Ivanova N."/>
            <person name="Mavromatis K."/>
            <person name="Mikhailova N."/>
            <person name="Pati A."/>
            <person name="Chen A."/>
            <person name="Palaniappan K."/>
            <person name="Hauser L."/>
            <person name="Chang Y.J."/>
            <person name="Jeffries C.D."/>
            <person name="Munk C."/>
            <person name="Kiss H."/>
            <person name="Chain P."/>
            <person name="Han C."/>
            <person name="Brettin T."/>
            <person name="Detter J.C."/>
            <person name="Schuler E."/>
            <person name="Goker M."/>
            <person name="Rohde M."/>
            <person name="Bristow J."/>
            <person name="Eisen J.A."/>
            <person name="Markowitz V."/>
            <person name="Hugenholtz P."/>
            <person name="Kyrpides N.C."/>
            <person name="Klenk H.P."/>
        </authorList>
    </citation>
    <scope>NUCLEOTIDE SEQUENCE [LARGE SCALE GENOMIC DNA]</scope>
    <source>
        <strain evidence="5">ATCC 49802 / DSM 20745 / S 6022</strain>
    </source>
</reference>
<dbReference type="SMART" id="SM00382">
    <property type="entry name" value="AAA"/>
    <property type="match status" value="1"/>
</dbReference>
<dbReference type="InterPro" id="IPR003593">
    <property type="entry name" value="AAA+_ATPase"/>
</dbReference>
<dbReference type="KEGG" id="sti:Sthe_2861"/>
<dbReference type="InterPro" id="IPR036465">
    <property type="entry name" value="vWFA_dom_sf"/>
</dbReference>
<gene>
    <name evidence="4" type="ordered locus">Sthe_2861</name>
</gene>
<dbReference type="HOGENOM" id="CLU_415540_0_0_0"/>
<dbReference type="EMBL" id="CP001824">
    <property type="protein sequence ID" value="ACZ40270.1"/>
    <property type="molecule type" value="Genomic_DNA"/>
</dbReference>
<dbReference type="OrthoDB" id="9768555at2"/>
<reference evidence="5" key="1">
    <citation type="submission" date="2009-11" db="EMBL/GenBank/DDBJ databases">
        <title>The complete chromosome 2 of Sphaerobacter thermophilus DSM 20745.</title>
        <authorList>
            <person name="Lucas S."/>
            <person name="Copeland A."/>
            <person name="Lapidus A."/>
            <person name="Glavina del Rio T."/>
            <person name="Dalin E."/>
            <person name="Tice H."/>
            <person name="Bruce D."/>
            <person name="Goodwin L."/>
            <person name="Pitluck S."/>
            <person name="Kyrpides N."/>
            <person name="Mavromatis K."/>
            <person name="Ivanova N."/>
            <person name="Mikhailova N."/>
            <person name="LaButti K.M."/>
            <person name="Clum A."/>
            <person name="Sun H.I."/>
            <person name="Brettin T."/>
            <person name="Detter J.C."/>
            <person name="Han C."/>
            <person name="Larimer F."/>
            <person name="Land M."/>
            <person name="Hauser L."/>
            <person name="Markowitz V."/>
            <person name="Cheng J.F."/>
            <person name="Hugenholtz P."/>
            <person name="Woyke T."/>
            <person name="Wu D."/>
            <person name="Steenblock K."/>
            <person name="Schneider S."/>
            <person name="Pukall R."/>
            <person name="Goeker M."/>
            <person name="Klenk H.P."/>
            <person name="Eisen J.A."/>
        </authorList>
    </citation>
    <scope>NUCLEOTIDE SEQUENCE [LARGE SCALE GENOMIC DNA]</scope>
    <source>
        <strain evidence="5">ATCC 49802 / DSM 20745 / S 6022</strain>
    </source>
</reference>
<dbReference type="eggNOG" id="COG2304">
    <property type="taxonomic scope" value="Bacteria"/>
</dbReference>
<dbReference type="eggNOG" id="COG0714">
    <property type="taxonomic scope" value="Bacteria"/>
</dbReference>
<dbReference type="InterPro" id="IPR011704">
    <property type="entry name" value="ATPase_dyneun-rel_AAA"/>
</dbReference>
<keyword evidence="5" id="KW-1185">Reference proteome</keyword>
<sequence length="668" mass="74065">MQRPREDNGRVAFEEVRELVRADVVGRQRELEQIVAALNAGRDLLLEGPPGTSKSTLLRAIARASGAPFIMVEGNADLTPAKLVGFHNPAAVLAHGYRPDDFVPGPLTEAMLRGALLYIEEFNRVPEDTLNTLLSPLAERSFVVPRYGLVRAAPGFRLIAAMNPFDNVGTLRVSQSIYDRLCRLAIGYQSEEEERAVVRLRTGSGNDWLINGAVALTRATRTHPEVRMGSSVRGAIDLVLVAERLAPLRGVDLTHADNAAKDLVLDAALLALSGRMLLAETAERTPEAIVRELWENVFYFIPQAARGKHVLEIDNPIVAPTGRKRRPPRRPGPIVLPLRPAPEPDSLPKAGKVEQPPRIYRPDEIAMLTAERGARSPRSRADILRDHPGARLVLREDGQFDDEAFRELYQQDEGAALALLGDLWPEAPDDDLRDLTRRLALKIVIKLARHDPTTNAGKGKLRPVRYRFNSDDLDLDRTIEEIAGKPYPEYDDFWVLERVRARRTYVLLLDVSGSMRGTKLMNAALAAASLARNIRDDDYAVALFWRDAAVLKGATQEKPLARLVDEILSVRARGLTNLRLGLEVGLRELERTATQEKIGIIFTDGMHNLGDDPLPLAAKYPRLHVIGTSLEDSRVRACQELAARGRGRCVFIERMEDIPAAVSYCLSA</sequence>
<proteinExistence type="predicted"/>
<protein>
    <submittedName>
        <fullName evidence="4">ATPase associated with various cellular activities AAA_5</fullName>
    </submittedName>
</protein>
<dbReference type="STRING" id="479434.Sthe_2861"/>
<dbReference type="Gene3D" id="3.40.50.410">
    <property type="entry name" value="von Willebrand factor, type A domain"/>
    <property type="match status" value="1"/>
</dbReference>
<accession>D1C8X7</accession>
<dbReference type="PANTHER" id="PTHR42759">
    <property type="entry name" value="MOXR FAMILY PROTEIN"/>
    <property type="match status" value="1"/>
</dbReference>
<evidence type="ECO:0000313" key="5">
    <source>
        <dbReference type="Proteomes" id="UP000002027"/>
    </source>
</evidence>
<dbReference type="InParanoid" id="D1C8X7"/>
<feature type="domain" description="AAA+ ATPase" evidence="3">
    <location>
        <begin position="40"/>
        <end position="656"/>
    </location>
</feature>
<dbReference type="InterPro" id="IPR027417">
    <property type="entry name" value="P-loop_NTPase"/>
</dbReference>
<feature type="domain" description="VWFA" evidence="2">
    <location>
        <begin position="502"/>
        <end position="663"/>
    </location>
</feature>
<name>D1C8X7_SPHTD</name>
<dbReference type="Pfam" id="PF07728">
    <property type="entry name" value="AAA_5"/>
    <property type="match status" value="1"/>
</dbReference>
<dbReference type="PANTHER" id="PTHR42759:SF1">
    <property type="entry name" value="MAGNESIUM-CHELATASE SUBUNIT CHLD"/>
    <property type="match status" value="1"/>
</dbReference>
<dbReference type="AlphaFoldDB" id="D1C8X7"/>
<dbReference type="InterPro" id="IPR002035">
    <property type="entry name" value="VWF_A"/>
</dbReference>
<dbReference type="Gene3D" id="1.10.8.80">
    <property type="entry name" value="Magnesium chelatase subunit I, C-Terminal domain"/>
    <property type="match status" value="1"/>
</dbReference>
<dbReference type="SMART" id="SM00327">
    <property type="entry name" value="VWA"/>
    <property type="match status" value="1"/>
</dbReference>